<evidence type="ECO:0000256" key="2">
    <source>
        <dbReference type="ARBA" id="ARBA00022529"/>
    </source>
</evidence>
<dbReference type="Pfam" id="PF01832">
    <property type="entry name" value="Glucosaminidase"/>
    <property type="match status" value="1"/>
</dbReference>
<dbReference type="SMART" id="SM00257">
    <property type="entry name" value="LysM"/>
    <property type="match status" value="2"/>
</dbReference>
<protein>
    <recommendedName>
        <fullName evidence="5">Peptidoglycan hydrolase</fullName>
    </recommendedName>
</protein>
<dbReference type="InterPro" id="IPR051056">
    <property type="entry name" value="Glycosyl_Hydrolase_73"/>
</dbReference>
<dbReference type="AlphaFoldDB" id="A0A940SVP1"/>
<evidence type="ECO:0000256" key="3">
    <source>
        <dbReference type="ARBA" id="ARBA00022638"/>
    </source>
</evidence>
<organism evidence="8 9">
    <name type="scientific">Vagococcus allomyrinae</name>
    <dbReference type="NCBI Taxonomy" id="2794353"/>
    <lineage>
        <taxon>Bacteria</taxon>
        <taxon>Bacillati</taxon>
        <taxon>Bacillota</taxon>
        <taxon>Bacilli</taxon>
        <taxon>Lactobacillales</taxon>
        <taxon>Enterococcaceae</taxon>
        <taxon>Vagococcus</taxon>
    </lineage>
</organism>
<comment type="similarity">
    <text evidence="1">Belongs to the glycosyl hydrolase 73 family.</text>
</comment>
<dbReference type="Gene3D" id="3.10.350.10">
    <property type="entry name" value="LysM domain"/>
    <property type="match status" value="2"/>
</dbReference>
<dbReference type="CDD" id="cd00118">
    <property type="entry name" value="LysM"/>
    <property type="match status" value="1"/>
</dbReference>
<name>A0A940SVP1_9ENTE</name>
<sequence>MSNKKTKGALLREIGAKASVGMLVVSACTPALELYAEPTTESSSKAAVSSSELTSESSTVEVPPIESSTTPPETSESSSQTPEPEPSTSSSTQPSTSSSSTPPVSSTTPSSTTPSTTKPSTTPSSSAANSSSSSKPATSTGSSSSTGTGTSSSSASAIKDGSITYSKNQSTTEFIDKIGKDASQVADKNGIYASVMIAQAILESASGNSTLAREPNYNLFGIKGKYEGATVGMPTLEDDGKGNMYTITAEFRKYPGYKESLEDYARLIKGVGSSNPLYKGTWKSEAKTFRDATLFLTGRYATDTLYNQKLNGLIETYDLQRFDNLEKVKTKVKVTRHKVAENETLWDISKKYGVTISRIKELNKITDKDASLEPASLIVVKREKYEEKEATDKQAIATKVATAASTTSLLAQTKLKKELQLEKEAKQLALLKVSQMGTAMSNAVPSVLFESKTFKIAGKQVKSDKTHYVEKNESITDISKKVGIPINKLIEWNNLQDSILTEGQVLIIDSPLNSQI</sequence>
<dbReference type="InterPro" id="IPR002901">
    <property type="entry name" value="MGlyc_endo_b_GlcNAc-like_dom"/>
</dbReference>
<comment type="caution">
    <text evidence="8">The sequence shown here is derived from an EMBL/GenBank/DDBJ whole genome shotgun (WGS) entry which is preliminary data.</text>
</comment>
<dbReference type="GO" id="GO:0031640">
    <property type="term" value="P:killing of cells of another organism"/>
    <property type="evidence" value="ECO:0007669"/>
    <property type="project" value="UniProtKB-KW"/>
</dbReference>
<dbReference type="InterPro" id="IPR018392">
    <property type="entry name" value="LysM"/>
</dbReference>
<dbReference type="Gene3D" id="4.10.80.30">
    <property type="entry name" value="DNA polymerase, domain 6"/>
    <property type="match status" value="1"/>
</dbReference>
<dbReference type="Gene3D" id="1.10.530.10">
    <property type="match status" value="1"/>
</dbReference>
<dbReference type="EMBL" id="JAEEGA010000008">
    <property type="protein sequence ID" value="MBP1042074.1"/>
    <property type="molecule type" value="Genomic_DNA"/>
</dbReference>
<keyword evidence="9" id="KW-1185">Reference proteome</keyword>
<feature type="region of interest" description="Disordered" evidence="6">
    <location>
        <begin position="36"/>
        <end position="157"/>
    </location>
</feature>
<evidence type="ECO:0000256" key="1">
    <source>
        <dbReference type="ARBA" id="ARBA00010266"/>
    </source>
</evidence>
<dbReference type="GO" id="GO:0004040">
    <property type="term" value="F:amidase activity"/>
    <property type="evidence" value="ECO:0007669"/>
    <property type="project" value="InterPro"/>
</dbReference>
<dbReference type="GO" id="GO:0042742">
    <property type="term" value="P:defense response to bacterium"/>
    <property type="evidence" value="ECO:0007669"/>
    <property type="project" value="UniProtKB-KW"/>
</dbReference>
<dbReference type="SMART" id="SM00047">
    <property type="entry name" value="LYZ2"/>
    <property type="match status" value="1"/>
</dbReference>
<evidence type="ECO:0000256" key="6">
    <source>
        <dbReference type="SAM" id="MobiDB-lite"/>
    </source>
</evidence>
<feature type="compositionally biased region" description="Low complexity" evidence="6">
    <location>
        <begin position="39"/>
        <end position="157"/>
    </location>
</feature>
<keyword evidence="2" id="KW-0929">Antimicrobial</keyword>
<dbReference type="InterPro" id="IPR036779">
    <property type="entry name" value="LysM_dom_sf"/>
</dbReference>
<feature type="domain" description="LysM" evidence="7">
    <location>
        <begin position="335"/>
        <end position="380"/>
    </location>
</feature>
<dbReference type="Pfam" id="PF01476">
    <property type="entry name" value="LysM"/>
    <property type="match status" value="2"/>
</dbReference>
<feature type="domain" description="LysM" evidence="7">
    <location>
        <begin position="465"/>
        <end position="508"/>
    </location>
</feature>
<reference evidence="8" key="1">
    <citation type="submission" date="2020-12" db="EMBL/GenBank/DDBJ databases">
        <title>Vagococcus allomyrinae sp. nov. and Enterococcus lavae sp. nov., isolated from the larvae of Allomyrina dichotoma.</title>
        <authorList>
            <person name="Lee S.D."/>
        </authorList>
    </citation>
    <scope>NUCLEOTIDE SEQUENCE</scope>
    <source>
        <strain evidence="8">BWB3-3</strain>
    </source>
</reference>
<evidence type="ECO:0000256" key="5">
    <source>
        <dbReference type="ARBA" id="ARBA00032108"/>
    </source>
</evidence>
<dbReference type="RefSeq" id="WP_209528920.1">
    <property type="nucleotide sequence ID" value="NZ_JAEEGA010000008.1"/>
</dbReference>
<dbReference type="Proteomes" id="UP000674938">
    <property type="component" value="Unassembled WGS sequence"/>
</dbReference>
<proteinExistence type="inferred from homology"/>
<evidence type="ECO:0000313" key="9">
    <source>
        <dbReference type="Proteomes" id="UP000674938"/>
    </source>
</evidence>
<evidence type="ECO:0000256" key="4">
    <source>
        <dbReference type="ARBA" id="ARBA00022801"/>
    </source>
</evidence>
<dbReference type="PANTHER" id="PTHR33308">
    <property type="entry name" value="PEPTIDOGLYCAN HYDROLASE FLGJ"/>
    <property type="match status" value="1"/>
</dbReference>
<dbReference type="PROSITE" id="PS51782">
    <property type="entry name" value="LYSM"/>
    <property type="match status" value="2"/>
</dbReference>
<keyword evidence="4" id="KW-0378">Hydrolase</keyword>
<evidence type="ECO:0000259" key="7">
    <source>
        <dbReference type="PROSITE" id="PS51782"/>
    </source>
</evidence>
<keyword evidence="3" id="KW-0081">Bacteriolytic enzyme</keyword>
<gene>
    <name evidence="8" type="ORF">I6N95_13715</name>
</gene>
<dbReference type="PROSITE" id="PS51257">
    <property type="entry name" value="PROKAR_LIPOPROTEIN"/>
    <property type="match status" value="1"/>
</dbReference>
<evidence type="ECO:0000313" key="8">
    <source>
        <dbReference type="EMBL" id="MBP1042074.1"/>
    </source>
</evidence>
<dbReference type="PANTHER" id="PTHR33308:SF9">
    <property type="entry name" value="PEPTIDOGLYCAN HYDROLASE FLGJ"/>
    <property type="match status" value="1"/>
</dbReference>
<dbReference type="SUPFAM" id="SSF54106">
    <property type="entry name" value="LysM domain"/>
    <property type="match status" value="2"/>
</dbReference>
<accession>A0A940SVP1</accession>